<keyword evidence="2" id="KW-1185">Reference proteome</keyword>
<reference evidence="1" key="1">
    <citation type="submission" date="2021-03" db="EMBL/GenBank/DDBJ databases">
        <authorList>
            <consortium name="DOE Joint Genome Institute"/>
            <person name="Ahrendt S."/>
            <person name="Looney B.P."/>
            <person name="Miyauchi S."/>
            <person name="Morin E."/>
            <person name="Drula E."/>
            <person name="Courty P.E."/>
            <person name="Chicoki N."/>
            <person name="Fauchery L."/>
            <person name="Kohler A."/>
            <person name="Kuo A."/>
            <person name="Labutti K."/>
            <person name="Pangilinan J."/>
            <person name="Lipzen A."/>
            <person name="Riley R."/>
            <person name="Andreopoulos W."/>
            <person name="He G."/>
            <person name="Johnson J."/>
            <person name="Barry K.W."/>
            <person name="Grigoriev I.V."/>
            <person name="Nagy L."/>
            <person name="Hibbett D."/>
            <person name="Henrissat B."/>
            <person name="Matheny P.B."/>
            <person name="Labbe J."/>
            <person name="Martin F."/>
        </authorList>
    </citation>
    <scope>NUCLEOTIDE SEQUENCE</scope>
    <source>
        <strain evidence="1">HHB10654</strain>
    </source>
</reference>
<evidence type="ECO:0000313" key="2">
    <source>
        <dbReference type="Proteomes" id="UP000814140"/>
    </source>
</evidence>
<accession>A0ACB8TEI4</accession>
<gene>
    <name evidence="1" type="ORF">BV25DRAFT_1249814</name>
</gene>
<comment type="caution">
    <text evidence="1">The sequence shown here is derived from an EMBL/GenBank/DDBJ whole genome shotgun (WGS) entry which is preliminary data.</text>
</comment>
<sequence>MSSLHNPPFTLSEILEGLSSIEAAFFQALDAELVKIEAFFLAREAEARERSRELRLQLLELQEHRRAYYAAHGSQILPVVSRAPKRIRRALHHESTAKPNKDAEKPSQDDAQESRLHPGKIFEPDEYLHARKKLKRAVLEHYRGLEVLNNYRILNLTGFRKALKKFEKLTKIPVQAPYMSEKVEPCAFASDELVQKLLKEMENQFSARFMRGNRKPVPALVDGIVRIFQHETRAAIPGWSSLLFVYAILALPTMFALLVGVDALIWSEARINYVFIFELDIRTRVDHREYFEDLRRLGR</sequence>
<evidence type="ECO:0000313" key="1">
    <source>
        <dbReference type="EMBL" id="KAI0066844.1"/>
    </source>
</evidence>
<dbReference type="Proteomes" id="UP000814140">
    <property type="component" value="Unassembled WGS sequence"/>
</dbReference>
<dbReference type="EMBL" id="MU277191">
    <property type="protein sequence ID" value="KAI0066844.1"/>
    <property type="molecule type" value="Genomic_DNA"/>
</dbReference>
<name>A0ACB8TEI4_9AGAM</name>
<proteinExistence type="predicted"/>
<organism evidence="1 2">
    <name type="scientific">Artomyces pyxidatus</name>
    <dbReference type="NCBI Taxonomy" id="48021"/>
    <lineage>
        <taxon>Eukaryota</taxon>
        <taxon>Fungi</taxon>
        <taxon>Dikarya</taxon>
        <taxon>Basidiomycota</taxon>
        <taxon>Agaricomycotina</taxon>
        <taxon>Agaricomycetes</taxon>
        <taxon>Russulales</taxon>
        <taxon>Auriscalpiaceae</taxon>
        <taxon>Artomyces</taxon>
    </lineage>
</organism>
<protein>
    <submittedName>
        <fullName evidence="1">Uncharacterized protein</fullName>
    </submittedName>
</protein>
<reference evidence="1" key="2">
    <citation type="journal article" date="2022" name="New Phytol.">
        <title>Evolutionary transition to the ectomycorrhizal habit in the genomes of a hyperdiverse lineage of mushroom-forming fungi.</title>
        <authorList>
            <person name="Looney B."/>
            <person name="Miyauchi S."/>
            <person name="Morin E."/>
            <person name="Drula E."/>
            <person name="Courty P.E."/>
            <person name="Kohler A."/>
            <person name="Kuo A."/>
            <person name="LaButti K."/>
            <person name="Pangilinan J."/>
            <person name="Lipzen A."/>
            <person name="Riley R."/>
            <person name="Andreopoulos W."/>
            <person name="He G."/>
            <person name="Johnson J."/>
            <person name="Nolan M."/>
            <person name="Tritt A."/>
            <person name="Barry K.W."/>
            <person name="Grigoriev I.V."/>
            <person name="Nagy L.G."/>
            <person name="Hibbett D."/>
            <person name="Henrissat B."/>
            <person name="Matheny P.B."/>
            <person name="Labbe J."/>
            <person name="Martin F.M."/>
        </authorList>
    </citation>
    <scope>NUCLEOTIDE SEQUENCE</scope>
    <source>
        <strain evidence="1">HHB10654</strain>
    </source>
</reference>